<gene>
    <name evidence="3" type="ORF">FNV43_RR05420</name>
</gene>
<keyword evidence="2" id="KW-0732">Signal</keyword>
<feature type="region of interest" description="Disordered" evidence="1">
    <location>
        <begin position="43"/>
        <end position="79"/>
    </location>
</feature>
<evidence type="ECO:0000256" key="1">
    <source>
        <dbReference type="SAM" id="MobiDB-lite"/>
    </source>
</evidence>
<proteinExistence type="predicted"/>
<dbReference type="PANTHER" id="PTHR36040">
    <property type="entry name" value="OS04G0188500 PROTEIN"/>
    <property type="match status" value="1"/>
</dbReference>
<accession>A0A8K0MQM7</accession>
<dbReference type="EMBL" id="VOIH02000002">
    <property type="protein sequence ID" value="KAF3454972.1"/>
    <property type="molecule type" value="Genomic_DNA"/>
</dbReference>
<feature type="signal peptide" evidence="2">
    <location>
        <begin position="1"/>
        <end position="21"/>
    </location>
</feature>
<sequence length="79" mass="8624">MRVLVLALVLVLMMLSSASLAANMKSLAVEIHKQDQLVDNQDDQEVVQDQDGHTGTTLNNHHYIPRSEFKGHDGGNGNG</sequence>
<keyword evidence="4" id="KW-1185">Reference proteome</keyword>
<protein>
    <submittedName>
        <fullName evidence="3">Uncharacterized protein</fullName>
    </submittedName>
</protein>
<evidence type="ECO:0000256" key="2">
    <source>
        <dbReference type="SAM" id="SignalP"/>
    </source>
</evidence>
<dbReference type="Proteomes" id="UP000796880">
    <property type="component" value="Unassembled WGS sequence"/>
</dbReference>
<evidence type="ECO:0000313" key="3">
    <source>
        <dbReference type="EMBL" id="KAF3454972.1"/>
    </source>
</evidence>
<organism evidence="3 4">
    <name type="scientific">Rhamnella rubrinervis</name>
    <dbReference type="NCBI Taxonomy" id="2594499"/>
    <lineage>
        <taxon>Eukaryota</taxon>
        <taxon>Viridiplantae</taxon>
        <taxon>Streptophyta</taxon>
        <taxon>Embryophyta</taxon>
        <taxon>Tracheophyta</taxon>
        <taxon>Spermatophyta</taxon>
        <taxon>Magnoliopsida</taxon>
        <taxon>eudicotyledons</taxon>
        <taxon>Gunneridae</taxon>
        <taxon>Pentapetalae</taxon>
        <taxon>rosids</taxon>
        <taxon>fabids</taxon>
        <taxon>Rosales</taxon>
        <taxon>Rhamnaceae</taxon>
        <taxon>rhamnoid group</taxon>
        <taxon>Rhamneae</taxon>
        <taxon>Rhamnella</taxon>
    </lineage>
</organism>
<comment type="caution">
    <text evidence="3">The sequence shown here is derived from an EMBL/GenBank/DDBJ whole genome shotgun (WGS) entry which is preliminary data.</text>
</comment>
<evidence type="ECO:0000313" key="4">
    <source>
        <dbReference type="Proteomes" id="UP000796880"/>
    </source>
</evidence>
<feature type="chain" id="PRO_5035422647" evidence="2">
    <location>
        <begin position="22"/>
        <end position="79"/>
    </location>
</feature>
<name>A0A8K0MQM7_9ROSA</name>
<dbReference type="PANTHER" id="PTHR36040:SF5">
    <property type="entry name" value="TRANSMEMBRANE PROTEIN"/>
    <property type="match status" value="1"/>
</dbReference>
<reference evidence="3" key="1">
    <citation type="submission" date="2020-03" db="EMBL/GenBank/DDBJ databases">
        <title>A high-quality chromosome-level genome assembly of a woody plant with both climbing and erect habits, Rhamnella rubrinervis.</title>
        <authorList>
            <person name="Lu Z."/>
            <person name="Yang Y."/>
            <person name="Zhu X."/>
            <person name="Sun Y."/>
        </authorList>
    </citation>
    <scope>NUCLEOTIDE SEQUENCE</scope>
    <source>
        <strain evidence="3">BYM</strain>
        <tissue evidence="3">Leaf</tissue>
    </source>
</reference>
<dbReference type="AlphaFoldDB" id="A0A8K0MQM7"/>